<evidence type="ECO:0000313" key="1">
    <source>
        <dbReference type="EMBL" id="GES94534.1"/>
    </source>
</evidence>
<evidence type="ECO:0000313" key="2">
    <source>
        <dbReference type="Proteomes" id="UP000615446"/>
    </source>
</evidence>
<reference evidence="1" key="1">
    <citation type="submission" date="2019-10" db="EMBL/GenBank/DDBJ databases">
        <title>Conservation and host-specific expression of non-tandemly repeated heterogenous ribosome RNA gene in arbuscular mycorrhizal fungi.</title>
        <authorList>
            <person name="Maeda T."/>
            <person name="Kobayashi Y."/>
            <person name="Nakagawa T."/>
            <person name="Ezawa T."/>
            <person name="Yamaguchi K."/>
            <person name="Bino T."/>
            <person name="Nishimoto Y."/>
            <person name="Shigenobu S."/>
            <person name="Kawaguchi M."/>
        </authorList>
    </citation>
    <scope>NUCLEOTIDE SEQUENCE</scope>
    <source>
        <strain evidence="1">HR1</strain>
    </source>
</reference>
<comment type="caution">
    <text evidence="1">The sequence shown here is derived from an EMBL/GenBank/DDBJ whole genome shotgun (WGS) entry which is preliminary data.</text>
</comment>
<organism evidence="1 2">
    <name type="scientific">Rhizophagus clarus</name>
    <dbReference type="NCBI Taxonomy" id="94130"/>
    <lineage>
        <taxon>Eukaryota</taxon>
        <taxon>Fungi</taxon>
        <taxon>Fungi incertae sedis</taxon>
        <taxon>Mucoromycota</taxon>
        <taxon>Glomeromycotina</taxon>
        <taxon>Glomeromycetes</taxon>
        <taxon>Glomerales</taxon>
        <taxon>Glomeraceae</taxon>
        <taxon>Rhizophagus</taxon>
    </lineage>
</organism>
<sequence length="251" mass="29631">MPKKLTLDIARKIAKKHNGECLSTDPRKTIDNMCQHARSWKGDCLSDKYYNSDTKLKWICEKSHIWEARSEDVLRGTWCSCLSTKYINNYSKLLWKCIEGYLWSAPLYSIKHLGNWCPYCVGNTQLTLEDMCTLAQKKDGGCLSDKYFNNSTKLKWICKNNHIWKAVSARLELDILYYGYGFAIKVQGEQHEKFNKFFYKGDPNNFIKQQAWDQLKKELCEENQIALRYVWYYEDPYVVILEHLQELGLIE</sequence>
<accession>A0A8H3QZ21</accession>
<protein>
    <submittedName>
        <fullName evidence="1">Uncharacterized protein</fullName>
    </submittedName>
</protein>
<dbReference type="EMBL" id="BLAL01000236">
    <property type="protein sequence ID" value="GES94534.1"/>
    <property type="molecule type" value="Genomic_DNA"/>
</dbReference>
<dbReference type="OrthoDB" id="417450at2759"/>
<name>A0A8H3QZ21_9GLOM</name>
<proteinExistence type="predicted"/>
<gene>
    <name evidence="1" type="ORF">RCL2_002127100</name>
</gene>
<dbReference type="Proteomes" id="UP000615446">
    <property type="component" value="Unassembled WGS sequence"/>
</dbReference>
<dbReference type="AlphaFoldDB" id="A0A8H3QZ21"/>